<sequence>MDSMPSDAESNVSGFIRYSDEKFKHLYKSMIQNMEIINQDIMQVEKNMKNIVQQAGPLESQLSALLQTLPKPNITLPMETE</sequence>
<feature type="coiled-coil region" evidence="1">
    <location>
        <begin position="27"/>
        <end position="54"/>
    </location>
</feature>
<dbReference type="EMBL" id="CAKXAJ010024893">
    <property type="protein sequence ID" value="CAH2232362.1"/>
    <property type="molecule type" value="Genomic_DNA"/>
</dbReference>
<comment type="caution">
    <text evidence="2">The sequence shown here is derived from an EMBL/GenBank/DDBJ whole genome shotgun (WGS) entry which is preliminary data.</text>
</comment>
<dbReference type="Proteomes" id="UP000838756">
    <property type="component" value="Unassembled WGS sequence"/>
</dbReference>
<organism evidence="2 3">
    <name type="scientific">Pararge aegeria aegeria</name>
    <dbReference type="NCBI Taxonomy" id="348720"/>
    <lineage>
        <taxon>Eukaryota</taxon>
        <taxon>Metazoa</taxon>
        <taxon>Ecdysozoa</taxon>
        <taxon>Arthropoda</taxon>
        <taxon>Hexapoda</taxon>
        <taxon>Insecta</taxon>
        <taxon>Pterygota</taxon>
        <taxon>Neoptera</taxon>
        <taxon>Endopterygota</taxon>
        <taxon>Lepidoptera</taxon>
        <taxon>Glossata</taxon>
        <taxon>Ditrysia</taxon>
        <taxon>Papilionoidea</taxon>
        <taxon>Nymphalidae</taxon>
        <taxon>Satyrinae</taxon>
        <taxon>Satyrini</taxon>
        <taxon>Parargina</taxon>
        <taxon>Pararge</taxon>
    </lineage>
</organism>
<proteinExistence type="predicted"/>
<dbReference type="OrthoDB" id="7032324at2759"/>
<dbReference type="AlphaFoldDB" id="A0A8S4RC28"/>
<keyword evidence="3" id="KW-1185">Reference proteome</keyword>
<gene>
    <name evidence="2" type="primary">jg19165</name>
    <name evidence="2" type="ORF">PAEG_LOCUS10630</name>
</gene>
<evidence type="ECO:0000256" key="1">
    <source>
        <dbReference type="SAM" id="Coils"/>
    </source>
</evidence>
<protein>
    <submittedName>
        <fullName evidence="2">Jg19165 protein</fullName>
    </submittedName>
</protein>
<evidence type="ECO:0000313" key="3">
    <source>
        <dbReference type="Proteomes" id="UP000838756"/>
    </source>
</evidence>
<reference evidence="2" key="1">
    <citation type="submission" date="2022-03" db="EMBL/GenBank/DDBJ databases">
        <authorList>
            <person name="Lindestad O."/>
        </authorList>
    </citation>
    <scope>NUCLEOTIDE SEQUENCE</scope>
</reference>
<evidence type="ECO:0000313" key="2">
    <source>
        <dbReference type="EMBL" id="CAH2232362.1"/>
    </source>
</evidence>
<name>A0A8S4RC28_9NEOP</name>
<keyword evidence="1" id="KW-0175">Coiled coil</keyword>
<accession>A0A8S4RC28</accession>